<dbReference type="GO" id="GO:0005547">
    <property type="term" value="F:phosphatidylinositol-3,4,5-trisphosphate binding"/>
    <property type="evidence" value="ECO:0007669"/>
    <property type="project" value="TreeGrafter"/>
</dbReference>
<evidence type="ECO:0000256" key="1">
    <source>
        <dbReference type="ARBA" id="ARBA00022723"/>
    </source>
</evidence>
<evidence type="ECO:0000256" key="5">
    <source>
        <dbReference type="SAM" id="MobiDB-lite"/>
    </source>
</evidence>
<keyword evidence="3" id="KW-0862">Zinc</keyword>
<evidence type="ECO:0000259" key="6">
    <source>
        <dbReference type="PROSITE" id="PS50119"/>
    </source>
</evidence>
<protein>
    <submittedName>
        <fullName evidence="9">Zinc finger FYVE domain-containing protein 1</fullName>
    </submittedName>
</protein>
<dbReference type="InterPro" id="IPR015894">
    <property type="entry name" value="Guanylate-bd_N"/>
</dbReference>
<keyword evidence="1" id="KW-0479">Metal-binding</keyword>
<evidence type="ECO:0000256" key="4">
    <source>
        <dbReference type="PROSITE-ProRule" id="PRU00024"/>
    </source>
</evidence>
<dbReference type="GO" id="GO:0005525">
    <property type="term" value="F:GTP binding"/>
    <property type="evidence" value="ECO:0007669"/>
    <property type="project" value="InterPro"/>
</dbReference>
<dbReference type="PROSITE" id="PS50119">
    <property type="entry name" value="ZF_BBOX"/>
    <property type="match status" value="1"/>
</dbReference>
<feature type="compositionally biased region" description="Low complexity" evidence="5">
    <location>
        <begin position="50"/>
        <end position="81"/>
    </location>
</feature>
<sequence length="899" mass="97375">MSSGVNKNANGSSASPTKPATSTTISTSAIAPSISGSITSTGRGSSGHHQQQQQQLKQILQPSGTSTSSPSPGAAGGRPSRTQQQHHQGGIPVTAAATTPQTSPWGPPCHERYACGGAALAEIECDECGSLQCGDCSTLLHNQPKVANHDRRRLVPPLQPGHPAEATPSAAVAAAAAGGGTAGAVATAGPGGWQGPAPCEAESCRPRQRATIRCEPCGVNVCRACADKAHNGRKKHSLVVLAGRGRLDGPMEQEGDMARKSRMNAVDAKSFLLVDETERLQISSEQELIEKLSCHAEDLLKVVSIIGNTGDGKSHTLNHTFFHKAEVFHTSATQESCTVGVWAAYDRNNKLLTIDTEGLLGVTANSSQRTRLLLKVMAVSDVVLYRTRAERLHSDLFKFLGNASEAYLKHFTGELRATSARCGMEGPLSVLGPAIIIFHETQHTNLLGQGEGQTPEVLLQRNFKELKCTPEAFSTVEYVGTRTFNPPTDFGGLLRVIQYRLKSNSNRASRTPGVIFKALEALSERFSGEIPVGDMARSSFFPDEYFTCSASCLSCGLRCRNSMNHHKDGVQHLAEGRCKYNYQCDNRVFTCKHCYENGKEVIVVPKTSASNESPWFGLAKYAWSGYVLECPNCGVIYRSRQYWYGNQDPEDTVVRTELKHVWPGANGFIRENHNAAQRLLDGVNLVAQSVSDISSGPARAVSDWLTDQIAPAYWRPNAVVIACHNCNKQFEEKDTKHHCRACGEGFCGACSSRSRPVPERGWGPNPVRVCDACFQLARPQEQKQQAEGGEEDESGKVMVRKVGEVVQNTLGAVATTFNYPLGLVKDVARPTYWVPDHEIASCQDCNKDMTSGKLAKHHCRACGKGFCNECSTARRPVPSRGWDHPVRVCNTCSKCKGEL</sequence>
<feature type="region of interest" description="Disordered" evidence="5">
    <location>
        <begin position="1"/>
        <end position="90"/>
    </location>
</feature>
<reference evidence="9" key="1">
    <citation type="submission" date="2025-08" db="UniProtKB">
        <authorList>
            <consortium name="RefSeq"/>
        </authorList>
    </citation>
    <scope>IDENTIFICATION</scope>
    <source>
        <tissue evidence="9">Sperm</tissue>
    </source>
</reference>
<feature type="compositionally biased region" description="Low complexity" evidence="5">
    <location>
        <begin position="11"/>
        <end position="43"/>
    </location>
</feature>
<dbReference type="CTD" id="53349"/>
<evidence type="ECO:0000256" key="3">
    <source>
        <dbReference type="ARBA" id="ARBA00022833"/>
    </source>
</evidence>
<dbReference type="PANTHER" id="PTHR46624:SF4">
    <property type="entry name" value="FYVE-TYPE DOMAIN-CONTAINING PROTEIN"/>
    <property type="match status" value="1"/>
</dbReference>
<dbReference type="Proteomes" id="UP001318040">
    <property type="component" value="Chromosome 33"/>
</dbReference>
<proteinExistence type="predicted"/>
<dbReference type="PROSITE" id="PS50178">
    <property type="entry name" value="ZF_FYVE"/>
    <property type="match status" value="2"/>
</dbReference>
<evidence type="ECO:0000313" key="8">
    <source>
        <dbReference type="Proteomes" id="UP001318040"/>
    </source>
</evidence>
<evidence type="ECO:0000259" key="7">
    <source>
        <dbReference type="PROSITE" id="PS50178"/>
    </source>
</evidence>
<dbReference type="GO" id="GO:0005811">
    <property type="term" value="C:lipid droplet"/>
    <property type="evidence" value="ECO:0007669"/>
    <property type="project" value="TreeGrafter"/>
</dbReference>
<dbReference type="InterPro" id="IPR000315">
    <property type="entry name" value="Znf_B-box"/>
</dbReference>
<feature type="domain" description="FYVE-type" evidence="7">
    <location>
        <begin position="723"/>
        <end position="778"/>
    </location>
</feature>
<dbReference type="CDD" id="cd15734">
    <property type="entry name" value="FYVE_ZFYV1"/>
    <property type="match status" value="1"/>
</dbReference>
<dbReference type="Pfam" id="PF02263">
    <property type="entry name" value="GBP"/>
    <property type="match status" value="1"/>
</dbReference>
<keyword evidence="8" id="KW-1185">Reference proteome</keyword>
<dbReference type="GO" id="GO:0008270">
    <property type="term" value="F:zinc ion binding"/>
    <property type="evidence" value="ECO:0007669"/>
    <property type="project" value="UniProtKB-KW"/>
</dbReference>
<dbReference type="SUPFAM" id="SSF52540">
    <property type="entry name" value="P-loop containing nucleoside triphosphate hydrolases"/>
    <property type="match status" value="1"/>
</dbReference>
<evidence type="ECO:0000313" key="9">
    <source>
        <dbReference type="RefSeq" id="XP_032820647.1"/>
    </source>
</evidence>
<dbReference type="GO" id="GO:0005545">
    <property type="term" value="F:1-phosphatidylinositol binding"/>
    <property type="evidence" value="ECO:0007669"/>
    <property type="project" value="TreeGrafter"/>
</dbReference>
<dbReference type="Pfam" id="PF01363">
    <property type="entry name" value="FYVE"/>
    <property type="match status" value="2"/>
</dbReference>
<dbReference type="Gene3D" id="3.40.50.300">
    <property type="entry name" value="P-loop containing nucleotide triphosphate hydrolases"/>
    <property type="match status" value="1"/>
</dbReference>
<dbReference type="PANTHER" id="PTHR46624">
    <property type="entry name" value="AGAP002036-PA"/>
    <property type="match status" value="1"/>
</dbReference>
<dbReference type="GO" id="GO:0140042">
    <property type="term" value="P:lipid droplet formation"/>
    <property type="evidence" value="ECO:0007669"/>
    <property type="project" value="TreeGrafter"/>
</dbReference>
<dbReference type="InterPro" id="IPR042427">
    <property type="entry name" value="ZFYV1"/>
</dbReference>
<dbReference type="SUPFAM" id="SSF57903">
    <property type="entry name" value="FYVE/PHD zinc finger"/>
    <property type="match status" value="2"/>
</dbReference>
<dbReference type="GO" id="GO:0043325">
    <property type="term" value="F:phosphatidylinositol-3,4-bisphosphate binding"/>
    <property type="evidence" value="ECO:0007669"/>
    <property type="project" value="TreeGrafter"/>
</dbReference>
<dbReference type="KEGG" id="pmrn:116948264"/>
<organism evidence="8 9">
    <name type="scientific">Petromyzon marinus</name>
    <name type="common">Sea lamprey</name>
    <dbReference type="NCBI Taxonomy" id="7757"/>
    <lineage>
        <taxon>Eukaryota</taxon>
        <taxon>Metazoa</taxon>
        <taxon>Chordata</taxon>
        <taxon>Craniata</taxon>
        <taxon>Vertebrata</taxon>
        <taxon>Cyclostomata</taxon>
        <taxon>Hyperoartia</taxon>
        <taxon>Petromyzontiformes</taxon>
        <taxon>Petromyzontidae</taxon>
        <taxon>Petromyzon</taxon>
    </lineage>
</organism>
<feature type="compositionally biased region" description="Polar residues" evidence="5">
    <location>
        <begin position="1"/>
        <end position="10"/>
    </location>
</feature>
<dbReference type="InterPro" id="IPR011011">
    <property type="entry name" value="Znf_FYVE_PHD"/>
</dbReference>
<dbReference type="AlphaFoldDB" id="A0AAJ7TMK4"/>
<gene>
    <name evidence="9" type="primary">ZFYVE1</name>
</gene>
<keyword evidence="2 4" id="KW-0863">Zinc-finger</keyword>
<dbReference type="InterPro" id="IPR027417">
    <property type="entry name" value="P-loop_NTPase"/>
</dbReference>
<dbReference type="RefSeq" id="XP_032820647.1">
    <property type="nucleotide sequence ID" value="XM_032964756.1"/>
</dbReference>
<dbReference type="Gene3D" id="3.30.40.10">
    <property type="entry name" value="Zinc/RING finger domain, C3HC4 (zinc finger)"/>
    <property type="match status" value="2"/>
</dbReference>
<evidence type="ECO:0000256" key="2">
    <source>
        <dbReference type="ARBA" id="ARBA00022771"/>
    </source>
</evidence>
<accession>A0AAJ7TMK4</accession>
<dbReference type="GO" id="GO:0032266">
    <property type="term" value="F:phosphatidylinositol-3-phosphate binding"/>
    <property type="evidence" value="ECO:0007669"/>
    <property type="project" value="TreeGrafter"/>
</dbReference>
<dbReference type="InterPro" id="IPR017455">
    <property type="entry name" value="Znf_FYVE-rel"/>
</dbReference>
<feature type="domain" description="B box-type" evidence="6">
    <location>
        <begin position="194"/>
        <end position="241"/>
    </location>
</feature>
<dbReference type="InterPro" id="IPR000306">
    <property type="entry name" value="Znf_FYVE"/>
</dbReference>
<feature type="domain" description="FYVE-type" evidence="7">
    <location>
        <begin position="836"/>
        <end position="897"/>
    </location>
</feature>
<dbReference type="GO" id="GO:0003924">
    <property type="term" value="F:GTPase activity"/>
    <property type="evidence" value="ECO:0007669"/>
    <property type="project" value="InterPro"/>
</dbReference>
<name>A0AAJ7TMK4_PETMA</name>
<dbReference type="InterPro" id="IPR013083">
    <property type="entry name" value="Znf_RING/FYVE/PHD"/>
</dbReference>
<dbReference type="SMART" id="SM00064">
    <property type="entry name" value="FYVE"/>
    <property type="match status" value="2"/>
</dbReference>